<dbReference type="Proteomes" id="UP000002255">
    <property type="component" value="Chromosome"/>
</dbReference>
<gene>
    <name evidence="3" type="ordered locus">Xcel_1177</name>
</gene>
<accession>D1C019</accession>
<keyword evidence="4" id="KW-1185">Reference proteome</keyword>
<dbReference type="KEGG" id="xce:Xcel_1177"/>
<dbReference type="STRING" id="446471.Xcel_1177"/>
<protein>
    <submittedName>
        <fullName evidence="3">DNA protecting protein DprA</fullName>
    </submittedName>
</protein>
<dbReference type="Pfam" id="PF02481">
    <property type="entry name" value="DNA_processg_A"/>
    <property type="match status" value="1"/>
</dbReference>
<dbReference type="OrthoDB" id="9785707at2"/>
<evidence type="ECO:0000313" key="3">
    <source>
        <dbReference type="EMBL" id="ACZ30208.1"/>
    </source>
</evidence>
<dbReference type="PANTHER" id="PTHR43022">
    <property type="entry name" value="PROTEIN SMF"/>
    <property type="match status" value="1"/>
</dbReference>
<dbReference type="PANTHER" id="PTHR43022:SF1">
    <property type="entry name" value="PROTEIN SMF"/>
    <property type="match status" value="1"/>
</dbReference>
<name>D1C019_XYLCX</name>
<sequence length="402" mass="41187">MSTLPFDLDDPLLAAAAWSRIAEPGDEVAGALVAHLGAPGALRWLVDQERAVLLESPLPAGSVSAQRALAAGVARWSPRLDGLDPRRELAVLERTGGTVLLPGDDRWPHRLADLGAAAPFALWVRGQPDLGAACRRSVAVVGARASTSYGEHVTAQLVAGLVDRGFTVVSGGAYGIDAVAHRAALVNGGPTVAVMAGGVDRFYPQGNHELLRRVAETGTVVAEVPPGSTPFKQRFLARNRVIAAMTAATVVVEAAWRSGALSTARRAADLLRPVGAVPGPVTSMASGGCHGLLRDGVATCVTDAAEAAELAGTVGRDAAPERAADAADAADVTDGLGDAERAVLDALPARTGTDVSALCRIAGRSLPEVLGALGLLESRGLVRSDGTQWRRVVAAVAGRVRG</sequence>
<evidence type="ECO:0000313" key="4">
    <source>
        <dbReference type="Proteomes" id="UP000002255"/>
    </source>
</evidence>
<evidence type="ECO:0000256" key="1">
    <source>
        <dbReference type="ARBA" id="ARBA00006525"/>
    </source>
</evidence>
<evidence type="ECO:0000259" key="2">
    <source>
        <dbReference type="Pfam" id="PF02481"/>
    </source>
</evidence>
<dbReference type="SUPFAM" id="SSF102405">
    <property type="entry name" value="MCP/YpsA-like"/>
    <property type="match status" value="1"/>
</dbReference>
<dbReference type="Gene3D" id="3.40.50.450">
    <property type="match status" value="1"/>
</dbReference>
<dbReference type="HOGENOM" id="CLU_029601_2_3_11"/>
<feature type="domain" description="Smf/DprA SLOG" evidence="2">
    <location>
        <begin position="99"/>
        <end position="309"/>
    </location>
</feature>
<reference evidence="3 4" key="2">
    <citation type="journal article" date="2010" name="Stand. Genomic Sci.">
        <title>Complete genome sequence of Xylanimonas cellulosilytica type strain (XIL07).</title>
        <authorList>
            <person name="Foster B."/>
            <person name="Pukall R."/>
            <person name="Abt B."/>
            <person name="Nolan M."/>
            <person name="Glavina Del Rio T."/>
            <person name="Chen F."/>
            <person name="Lucas S."/>
            <person name="Tice H."/>
            <person name="Pitluck S."/>
            <person name="Cheng J.-F."/>
            <person name="Chertkov O."/>
            <person name="Brettin T."/>
            <person name="Han C."/>
            <person name="Detter J.C."/>
            <person name="Bruce D."/>
            <person name="Goodwin L."/>
            <person name="Ivanova N."/>
            <person name="Mavromatis K."/>
            <person name="Pati A."/>
            <person name="Mikhailova N."/>
            <person name="Chen A."/>
            <person name="Palaniappan K."/>
            <person name="Land M."/>
            <person name="Hauser L."/>
            <person name="Chang Y.-J."/>
            <person name="Jeffries C.D."/>
            <person name="Chain P."/>
            <person name="Rohde M."/>
            <person name="Goeker M."/>
            <person name="Bristow J."/>
            <person name="Eisen J.A."/>
            <person name="Markowitz V."/>
            <person name="Hugenholtz P."/>
            <person name="Kyrpides N.C."/>
            <person name="Klenk H.-P."/>
            <person name="Lapidus A."/>
        </authorList>
    </citation>
    <scope>NUCLEOTIDE SEQUENCE [LARGE SCALE GENOMIC DNA]</scope>
    <source>
        <strain evidence="4">DSM 15894 / CECT 5975 / LMG 20990 / XIL07</strain>
    </source>
</reference>
<proteinExistence type="inferred from homology"/>
<dbReference type="InterPro" id="IPR057666">
    <property type="entry name" value="DrpA_SLOG"/>
</dbReference>
<reference evidence="4" key="1">
    <citation type="submission" date="2009-11" db="EMBL/GenBank/DDBJ databases">
        <title>The complete chromosome of Xylanimonas cellulosilytica DSM 15894.</title>
        <authorList>
            <consortium name="US DOE Joint Genome Institute (JGI-PGF)"/>
            <person name="Lucas S."/>
            <person name="Copeland A."/>
            <person name="Lapidus A."/>
            <person name="Glavina del Rio T."/>
            <person name="Dalin E."/>
            <person name="Tice H."/>
            <person name="Bruce D."/>
            <person name="Goodwin L."/>
            <person name="Pitluck S."/>
            <person name="Kyrpides N."/>
            <person name="Mavromatis K."/>
            <person name="Ivanova N."/>
            <person name="Mikhailova N."/>
            <person name="Foster B."/>
            <person name="Clum A."/>
            <person name="Brettin T."/>
            <person name="Detter J.C."/>
            <person name="Han C."/>
            <person name="Larimer F."/>
            <person name="Land M."/>
            <person name="Hauser L."/>
            <person name="Markowitz V."/>
            <person name="Cheng J.F."/>
            <person name="Hugenholtz P."/>
            <person name="Woyke T."/>
            <person name="Wu D."/>
            <person name="Gehrich-Schroeter G."/>
            <person name="Schneider S."/>
            <person name="Pukall S.R."/>
            <person name="Klenk H.P."/>
            <person name="Eisen J.A."/>
        </authorList>
    </citation>
    <scope>NUCLEOTIDE SEQUENCE [LARGE SCALE GENOMIC DNA]</scope>
    <source>
        <strain evidence="4">DSM 15894 / CECT 5975 / LMG 20990 / XIL07</strain>
    </source>
</reference>
<organism evidence="3 4">
    <name type="scientific">Xylanimonas cellulosilytica (strain DSM 15894 / JCM 12276 / CECT 5975 / KCTC 9989 / LMG 20990 / NBRC 107835 / XIL07)</name>
    <dbReference type="NCBI Taxonomy" id="446471"/>
    <lineage>
        <taxon>Bacteria</taxon>
        <taxon>Bacillati</taxon>
        <taxon>Actinomycetota</taxon>
        <taxon>Actinomycetes</taxon>
        <taxon>Micrococcales</taxon>
        <taxon>Promicromonosporaceae</taxon>
        <taxon>Xylanimonas</taxon>
    </lineage>
</organism>
<dbReference type="eggNOG" id="COG0758">
    <property type="taxonomic scope" value="Bacteria"/>
</dbReference>
<dbReference type="RefSeq" id="WP_012877950.1">
    <property type="nucleotide sequence ID" value="NC_013530.1"/>
</dbReference>
<dbReference type="InterPro" id="IPR003488">
    <property type="entry name" value="DprA"/>
</dbReference>
<dbReference type="AlphaFoldDB" id="D1C019"/>
<comment type="similarity">
    <text evidence="1">Belongs to the DprA/Smf family.</text>
</comment>
<dbReference type="GO" id="GO:0009294">
    <property type="term" value="P:DNA-mediated transformation"/>
    <property type="evidence" value="ECO:0007669"/>
    <property type="project" value="InterPro"/>
</dbReference>
<dbReference type="EMBL" id="CP001821">
    <property type="protein sequence ID" value="ACZ30208.1"/>
    <property type="molecule type" value="Genomic_DNA"/>
</dbReference>
<dbReference type="NCBIfam" id="TIGR00732">
    <property type="entry name" value="dprA"/>
    <property type="match status" value="1"/>
</dbReference>